<dbReference type="SMART" id="SM00413">
    <property type="entry name" value="ETS"/>
    <property type="match status" value="1"/>
</dbReference>
<dbReference type="RefSeq" id="XP_023655398.1">
    <property type="nucleotide sequence ID" value="XM_023799630.2"/>
</dbReference>
<dbReference type="Pfam" id="PF00178">
    <property type="entry name" value="Ets"/>
    <property type="match status" value="1"/>
</dbReference>
<dbReference type="PANTHER" id="PTHR11849:SF315">
    <property type="entry name" value="TRANSCRIPTION FACTOR PU.1-LIKE"/>
    <property type="match status" value="1"/>
</dbReference>
<evidence type="ECO:0000256" key="3">
    <source>
        <dbReference type="ARBA" id="ARBA00023015"/>
    </source>
</evidence>
<accession>A0A3B3QRT8</accession>
<evidence type="ECO:0000256" key="6">
    <source>
        <dbReference type="ARBA" id="ARBA00023242"/>
    </source>
</evidence>
<sequence>MAVTDRTSPTCTQLDLDLIEEYLRENQGEVLKAEEEPPSTSRGTEDHLNLRESAWLGQVNFEWTFSPIPQWTKEEQLVSGVSIEGMSPVDTRNQYQRRDLPDCQVPLTRSTSLGSLLSCSSSSNSDSESQSASLGWDGASASPCADPVCGSPPHAPMAGRKKERLFQFLYEMLQDPGMRNCIWWVHSEDGTFQFSSQNKELLAYLWGWRKGNRKTMTYQKMARALRNYAHTGKICKVKRKLTYRFDKDTLSSLGHSIQSSPL</sequence>
<dbReference type="GeneTree" id="ENSGT00940000162754"/>
<dbReference type="GO" id="GO:0043565">
    <property type="term" value="F:sequence-specific DNA binding"/>
    <property type="evidence" value="ECO:0007669"/>
    <property type="project" value="InterPro"/>
</dbReference>
<dbReference type="GeneID" id="111837501"/>
<evidence type="ECO:0000256" key="7">
    <source>
        <dbReference type="ARBA" id="ARBA00055710"/>
    </source>
</evidence>
<evidence type="ECO:0000313" key="12">
    <source>
        <dbReference type="Ensembl" id="ENSPKIP00000009367.1"/>
    </source>
</evidence>
<proteinExistence type="inferred from homology"/>
<dbReference type="GO" id="GO:0000981">
    <property type="term" value="F:DNA-binding transcription factor activity, RNA polymerase II-specific"/>
    <property type="evidence" value="ECO:0007669"/>
    <property type="project" value="TreeGrafter"/>
</dbReference>
<dbReference type="OrthoDB" id="10043646at2759"/>
<dbReference type="PRINTS" id="PR00454">
    <property type="entry name" value="ETSDOMAIN"/>
</dbReference>
<evidence type="ECO:0000256" key="8">
    <source>
        <dbReference type="ARBA" id="ARBA00063209"/>
    </source>
</evidence>
<name>A0A3B3QRT8_9TELE</name>
<reference evidence="12" key="1">
    <citation type="submission" date="2025-05" db="UniProtKB">
        <authorList>
            <consortium name="Ensembl"/>
        </authorList>
    </citation>
    <scope>IDENTIFICATION</scope>
</reference>
<dbReference type="Ensembl" id="ENSPKIT00000033472.1">
    <property type="protein sequence ID" value="ENSPKIP00000009367.1"/>
    <property type="gene ID" value="ENSPKIG00000024498.1"/>
</dbReference>
<dbReference type="InterPro" id="IPR000418">
    <property type="entry name" value="Ets_dom"/>
</dbReference>
<keyword evidence="4 10" id="KW-0238">DNA-binding</keyword>
<keyword evidence="13" id="KW-1185">Reference proteome</keyword>
<dbReference type="PANTHER" id="PTHR11849">
    <property type="entry name" value="ETS"/>
    <property type="match status" value="1"/>
</dbReference>
<dbReference type="RefSeq" id="XP_023655397.1">
    <property type="nucleotide sequence ID" value="XM_023799629.2"/>
</dbReference>
<dbReference type="GO" id="GO:0030154">
    <property type="term" value="P:cell differentiation"/>
    <property type="evidence" value="ECO:0007669"/>
    <property type="project" value="TreeGrafter"/>
</dbReference>
<evidence type="ECO:0000256" key="10">
    <source>
        <dbReference type="RuleBase" id="RU004019"/>
    </source>
</evidence>
<keyword evidence="5" id="KW-0804">Transcription</keyword>
<dbReference type="PROSITE" id="PS00346">
    <property type="entry name" value="ETS_DOMAIN_2"/>
    <property type="match status" value="1"/>
</dbReference>
<comment type="subcellular location">
    <subcellularLocation>
        <location evidence="1 10">Nucleus</location>
    </subcellularLocation>
</comment>
<comment type="subunit">
    <text evidence="8">Binds DNA as a monomer.</text>
</comment>
<dbReference type="AlphaFoldDB" id="A0A3B3QRT8"/>
<dbReference type="InterPro" id="IPR046328">
    <property type="entry name" value="ETS_fam"/>
</dbReference>
<evidence type="ECO:0000256" key="2">
    <source>
        <dbReference type="ARBA" id="ARBA00005562"/>
    </source>
</evidence>
<keyword evidence="3" id="KW-0805">Transcription regulation</keyword>
<dbReference type="InterPro" id="IPR036388">
    <property type="entry name" value="WH-like_DNA-bd_sf"/>
</dbReference>
<dbReference type="Proteomes" id="UP000261540">
    <property type="component" value="Unplaced"/>
</dbReference>
<evidence type="ECO:0000256" key="5">
    <source>
        <dbReference type="ARBA" id="ARBA00023163"/>
    </source>
</evidence>
<comment type="function">
    <text evidence="7">Controls the development of red pulp macrophages required for red blood cells recycling and iron homeostasis. Transcription factor that binds to the PU-box, a purine-rich DNA sequence (5'-GAGGA[AT]-3') that can act as a lymphoid-specific enhancer. Regulates VCAM1 gene expression.</text>
</comment>
<dbReference type="SUPFAM" id="SSF46785">
    <property type="entry name" value="Winged helix' DNA-binding domain"/>
    <property type="match status" value="1"/>
</dbReference>
<keyword evidence="6 10" id="KW-0539">Nucleus</keyword>
<evidence type="ECO:0000256" key="4">
    <source>
        <dbReference type="ARBA" id="ARBA00023125"/>
    </source>
</evidence>
<dbReference type="KEGG" id="pki:111837501"/>
<dbReference type="InterPro" id="IPR036390">
    <property type="entry name" value="WH_DNA-bd_sf"/>
</dbReference>
<evidence type="ECO:0000256" key="1">
    <source>
        <dbReference type="ARBA" id="ARBA00004123"/>
    </source>
</evidence>
<evidence type="ECO:0000313" key="13">
    <source>
        <dbReference type="Proteomes" id="UP000261540"/>
    </source>
</evidence>
<protein>
    <recommendedName>
        <fullName evidence="9">Transcription factor Spi-C</fullName>
    </recommendedName>
</protein>
<evidence type="ECO:0000256" key="9">
    <source>
        <dbReference type="ARBA" id="ARBA00074964"/>
    </source>
</evidence>
<feature type="domain" description="ETS" evidence="11">
    <location>
        <begin position="163"/>
        <end position="246"/>
    </location>
</feature>
<dbReference type="Ensembl" id="ENSPKIT00000033476.1">
    <property type="protein sequence ID" value="ENSPKIP00000009371.1"/>
    <property type="gene ID" value="ENSPKIG00000024498.1"/>
</dbReference>
<dbReference type="GO" id="GO:0005634">
    <property type="term" value="C:nucleus"/>
    <property type="evidence" value="ECO:0007669"/>
    <property type="project" value="UniProtKB-SubCell"/>
</dbReference>
<organism evidence="12 13">
    <name type="scientific">Paramormyrops kingsleyae</name>
    <dbReference type="NCBI Taxonomy" id="1676925"/>
    <lineage>
        <taxon>Eukaryota</taxon>
        <taxon>Metazoa</taxon>
        <taxon>Chordata</taxon>
        <taxon>Craniata</taxon>
        <taxon>Vertebrata</taxon>
        <taxon>Euteleostomi</taxon>
        <taxon>Actinopterygii</taxon>
        <taxon>Neopterygii</taxon>
        <taxon>Teleostei</taxon>
        <taxon>Osteoglossocephala</taxon>
        <taxon>Osteoglossomorpha</taxon>
        <taxon>Osteoglossiformes</taxon>
        <taxon>Mormyridae</taxon>
        <taxon>Paramormyrops</taxon>
    </lineage>
</organism>
<evidence type="ECO:0000259" key="11">
    <source>
        <dbReference type="PROSITE" id="PS50061"/>
    </source>
</evidence>
<dbReference type="Gene3D" id="1.10.10.10">
    <property type="entry name" value="Winged helix-like DNA-binding domain superfamily/Winged helix DNA-binding domain"/>
    <property type="match status" value="1"/>
</dbReference>
<dbReference type="FunFam" id="1.10.10.10:FF:000335">
    <property type="entry name" value="Spi-C transcription factor"/>
    <property type="match status" value="1"/>
</dbReference>
<dbReference type="PROSITE" id="PS50061">
    <property type="entry name" value="ETS_DOMAIN_3"/>
    <property type="match status" value="1"/>
</dbReference>
<comment type="similarity">
    <text evidence="2 10">Belongs to the ETS family.</text>
</comment>